<protein>
    <submittedName>
        <fullName evidence="2">Uncharacterized protein</fullName>
    </submittedName>
</protein>
<name>A0A1Y3M7A3_9BACI</name>
<evidence type="ECO:0000313" key="3">
    <source>
        <dbReference type="Proteomes" id="UP000195321"/>
    </source>
</evidence>
<accession>A0A1Y3M7A3</accession>
<sequence length="435" mass="52265">MLVFVEWFYTRISALERLLEYEKEFRSYLQEMELDDTYINFLEQKVRRAEKIIIELEEEKGHQSAKITQLNQKLYVASNKQIEYKRAYTKLLTKNVSLIKQISDHNLKIIELEKKLDSCYTNDSKLSFTVREKMCVLVVESKVMCKSLLNMGKLKQKRIEVINNIRNKLGEYESGFLGNNLIFDEEAKDICNKIDYQLNNWTSYYKGYKWIANAKSIEEKDLSEVLTLLENLIFLTRYKRFYISESRIVHIDILYKYLLATTNDLLGYTKHRFQKEIISLKEKFEKEEFIVRRHFPGDVYCYKNHFANLTYNFKLIKTYGNARMLYLFGDHGTGTYKVGVTYNSLLRRFFEAEESYKHKYPNGELKKLKVICNDNAYNLEAYIKKKFLNHRHPLFNSTEWFTLQKNQIVYLLSEEYLQDKEFMNVYNYIFKIKND</sequence>
<dbReference type="EMBL" id="MWPX01000051">
    <property type="protein sequence ID" value="OUM46298.1"/>
    <property type="molecule type" value="Genomic_DNA"/>
</dbReference>
<evidence type="ECO:0000313" key="2">
    <source>
        <dbReference type="EMBL" id="OUM46298.1"/>
    </source>
</evidence>
<gene>
    <name evidence="2" type="ORF">BW425_24450</name>
</gene>
<comment type="caution">
    <text evidence="2">The sequence shown here is derived from an EMBL/GenBank/DDBJ whole genome shotgun (WGS) entry which is preliminary data.</text>
</comment>
<organism evidence="2 3">
    <name type="scientific">Bacillus pseudomycoides</name>
    <dbReference type="NCBI Taxonomy" id="64104"/>
    <lineage>
        <taxon>Bacteria</taxon>
        <taxon>Bacillati</taxon>
        <taxon>Bacillota</taxon>
        <taxon>Bacilli</taxon>
        <taxon>Bacillales</taxon>
        <taxon>Bacillaceae</taxon>
        <taxon>Bacillus</taxon>
        <taxon>Bacillus cereus group</taxon>
    </lineage>
</organism>
<evidence type="ECO:0000256" key="1">
    <source>
        <dbReference type="SAM" id="Coils"/>
    </source>
</evidence>
<dbReference type="RefSeq" id="WP_088094584.1">
    <property type="nucleotide sequence ID" value="NZ_JBLOJB010000040.1"/>
</dbReference>
<reference evidence="2 3" key="1">
    <citation type="submission" date="2017-02" db="EMBL/GenBank/DDBJ databases">
        <title>Bacillus pseudomycoides isolate FSL K6-0042.</title>
        <authorList>
            <person name="Kovac J."/>
        </authorList>
    </citation>
    <scope>NUCLEOTIDE SEQUENCE [LARGE SCALE GENOMIC DNA]</scope>
    <source>
        <strain evidence="2 3">FSL K6-0042</strain>
    </source>
</reference>
<dbReference type="Proteomes" id="UP000195321">
    <property type="component" value="Unassembled WGS sequence"/>
</dbReference>
<dbReference type="Pfam" id="PF13455">
    <property type="entry name" value="MUG113"/>
    <property type="match status" value="1"/>
</dbReference>
<proteinExistence type="predicted"/>
<keyword evidence="1" id="KW-0175">Coiled coil</keyword>
<feature type="coiled-coil region" evidence="1">
    <location>
        <begin position="39"/>
        <end position="73"/>
    </location>
</feature>
<dbReference type="AlphaFoldDB" id="A0A1Y3M7A3"/>